<dbReference type="InterPro" id="IPR020807">
    <property type="entry name" value="PKS_DH"/>
</dbReference>
<keyword evidence="5" id="KW-0963">Cytoplasm</keyword>
<dbReference type="FunFam" id="3.40.47.10:FF:000019">
    <property type="entry name" value="Polyketide synthase type I"/>
    <property type="match status" value="2"/>
</dbReference>
<dbReference type="Pfam" id="PF00109">
    <property type="entry name" value="ketoacyl-synt"/>
    <property type="match status" value="2"/>
</dbReference>
<dbReference type="InterPro" id="IPR049551">
    <property type="entry name" value="PKS_DH_C"/>
</dbReference>
<dbReference type="GO" id="GO:0004315">
    <property type="term" value="F:3-oxoacyl-[acyl-carrier-protein] synthase activity"/>
    <property type="evidence" value="ECO:0007669"/>
    <property type="project" value="InterPro"/>
</dbReference>
<dbReference type="GO" id="GO:0006633">
    <property type="term" value="P:fatty acid biosynthetic process"/>
    <property type="evidence" value="ECO:0007669"/>
    <property type="project" value="InterPro"/>
</dbReference>
<evidence type="ECO:0000256" key="8">
    <source>
        <dbReference type="ARBA" id="ARBA00022737"/>
    </source>
</evidence>
<feature type="domain" description="PKS/mFAS DH" evidence="13">
    <location>
        <begin position="2581"/>
        <end position="2863"/>
    </location>
</feature>
<dbReference type="GO" id="GO:0031177">
    <property type="term" value="F:phosphopantetheine binding"/>
    <property type="evidence" value="ECO:0007669"/>
    <property type="project" value="InterPro"/>
</dbReference>
<dbReference type="PROSITE" id="PS50075">
    <property type="entry name" value="CARRIER"/>
    <property type="match status" value="3"/>
</dbReference>
<evidence type="ECO:0000256" key="4">
    <source>
        <dbReference type="ARBA" id="ARBA00022450"/>
    </source>
</evidence>
<dbReference type="Pfam" id="PF14765">
    <property type="entry name" value="PS-DH"/>
    <property type="match status" value="1"/>
</dbReference>
<dbReference type="PROSITE" id="PS00012">
    <property type="entry name" value="PHOSPHOPANTETHEINE"/>
    <property type="match status" value="2"/>
</dbReference>
<dbReference type="InterPro" id="IPR054514">
    <property type="entry name" value="RhiE-like_linker"/>
</dbReference>
<comment type="pathway">
    <text evidence="3">Antibiotic biosynthesis; bacillaene biosynthesis.</text>
</comment>
<dbReference type="Pfam" id="PF08242">
    <property type="entry name" value="Methyltransf_12"/>
    <property type="match status" value="1"/>
</dbReference>
<feature type="domain" description="Ketosynthase family 3 (KS3)" evidence="12">
    <location>
        <begin position="1967"/>
        <end position="2390"/>
    </location>
</feature>
<dbReference type="InterPro" id="IPR036736">
    <property type="entry name" value="ACP-like_sf"/>
</dbReference>
<dbReference type="PROSITE" id="PS52004">
    <property type="entry name" value="KS3_2"/>
    <property type="match status" value="2"/>
</dbReference>
<dbReference type="Pfam" id="PF22621">
    <property type="entry name" value="CurL-like_PKS_C"/>
    <property type="match status" value="1"/>
</dbReference>
<dbReference type="InterPro" id="IPR013968">
    <property type="entry name" value="PKS_KR"/>
</dbReference>
<dbReference type="GO" id="GO:0004312">
    <property type="term" value="F:fatty acid synthase activity"/>
    <property type="evidence" value="ECO:0007669"/>
    <property type="project" value="TreeGrafter"/>
</dbReference>
<feature type="active site" description="Proton acceptor; for dehydratase activity" evidence="10">
    <location>
        <position position="2610"/>
    </location>
</feature>
<dbReference type="SUPFAM" id="SSF47336">
    <property type="entry name" value="ACP-like"/>
    <property type="match status" value="3"/>
</dbReference>
<dbReference type="CDD" id="cd08953">
    <property type="entry name" value="KR_2_SDR_x"/>
    <property type="match status" value="1"/>
</dbReference>
<evidence type="ECO:0000256" key="9">
    <source>
        <dbReference type="ARBA" id="ARBA00023268"/>
    </source>
</evidence>
<dbReference type="SMART" id="SM00825">
    <property type="entry name" value="PKS_KS"/>
    <property type="match status" value="2"/>
</dbReference>
<comment type="subcellular location">
    <subcellularLocation>
        <location evidence="2">Cytoplasm</location>
    </subcellularLocation>
</comment>
<dbReference type="RefSeq" id="WP_184093602.1">
    <property type="nucleotide sequence ID" value="NZ_AP023367.1"/>
</dbReference>
<evidence type="ECO:0000256" key="6">
    <source>
        <dbReference type="ARBA" id="ARBA00022553"/>
    </source>
</evidence>
<evidence type="ECO:0000256" key="3">
    <source>
        <dbReference type="ARBA" id="ARBA00004789"/>
    </source>
</evidence>
<dbReference type="SUPFAM" id="SSF53335">
    <property type="entry name" value="S-adenosyl-L-methionine-dependent methyltransferases"/>
    <property type="match status" value="1"/>
</dbReference>
<feature type="region of interest" description="N-terminal hotdog fold" evidence="10">
    <location>
        <begin position="2581"/>
        <end position="2698"/>
    </location>
</feature>
<dbReference type="InterPro" id="IPR029063">
    <property type="entry name" value="SAM-dependent_MTases_sf"/>
</dbReference>
<name>A0A6S6QWA2_9FIRM</name>
<dbReference type="EMBL" id="AP023367">
    <property type="protein sequence ID" value="BCJ93986.1"/>
    <property type="molecule type" value="Genomic_DNA"/>
</dbReference>
<dbReference type="SUPFAM" id="SSF51735">
    <property type="entry name" value="NAD(P)-binding Rossmann-fold domains"/>
    <property type="match status" value="1"/>
</dbReference>
<dbReference type="SMART" id="SM00823">
    <property type="entry name" value="PKS_PP"/>
    <property type="match status" value="3"/>
</dbReference>
<dbReference type="Gene3D" id="3.40.47.10">
    <property type="match status" value="2"/>
</dbReference>
<evidence type="ECO:0000313" key="14">
    <source>
        <dbReference type="EMBL" id="BCJ93986.1"/>
    </source>
</evidence>
<sequence length="2892" mass="324966">MKENRNEHYQDAKVSSQKAVEYLKEMLSLELKVPVHKIEEDVPMEEYGIDSVMVMQMTNKLEETFGTLPKTLFFEYQTIEELAGYFVMEYEKELNAIFGVSQKPGNKEVNFSKERTVAYFKELLSAELKVPVHKIEEDVPMEEEYGIDSVLIMQMTSKLEDVFDVLPKTLFFEYRTVEEIVDYFIANHSEKLKLLLGTPDSGVTVIAKSQTEPVIVEKEGAAGNTWDFLPFIASNPLKKNLKRRFTYPREEEKKGSDKALEIAIIGLAGRYPMADTMYEFWDNLQQGKNCITEIPKERWDYTDFYDKDRGMEGKINSKWGGFLKDVYGFDPLFFNISPHDAEIMDPQERLFLTCVYETLEDAGYTKEALSHYKENGMDGNVGVFVGALFAEYQFYGLKQQAEGNMIALNSNLSSIANRVSHFFNFHGPSMAVDTLCSSSLTAIHLACQSLIEGDCELAIAGGVNVSVHPNKYVLLGQNNFLSSKGLCESFGEGGDGYVPGEGVGAILLKPLDKAIAGKDQIYGVIKSSAINHGGKTNGYTVPNPNAQAQVIRRAYQKAGINPRAVSYIEAHGTGTALGDPIEITGLQKAFSEFTSDKQFCKIGSVKSNIGHCESAAGIAGITKILLQMKYGYLVPSLHAKVLNSNIDFDSTAFRVQQELEPWKRQKLQVEGEEKEYPLMAGISSFGAGGSNAHIIIEEYIKTDYKVNAKVSRQIYVLSARTEKKLKDYAKKLYVFIDGQLENTEVNKENLFHNMAYTLQVGREAMQERLAFVVSNLYEAKERLREYINDSEYSKNLCLDNAKSLKIKDVFYGTESGTFVKALINNGEYEKIARLWAAGVPIDWNLLYAAEASSEKAQPSLPKRISIPTYPFSTKIYSLAHPESISENVSIRMNENSQRQGLQAVSQKTSLYYMPKWERAKDTASDRTDKKPERVLIIVSDASLEISALLEEHLKESEIIKARLDTKWEILLAEIPMVDTIFFLGGITEKEVDTEELEYFNLVQEQSVITLYRLIKAMILCGYESYNVTLKLITNNVFKVFLEEVCLPYAAGIFGFARSVEKEFTNWRISGFDLNLYKKDVFSIEVSRAITTLVQENPSISQSEIVLRNGVKYNRRIYPLELSTETKDGFKEGGVYLIVGGAGGIGIELSLHIAEKYHGKLILIGRSKADSLLDNTMKKIRQMGGDVFYCQGDVTDPVSMKQIMSESKARFGRINGVIHSALVLQDQAVRNMDEASLMHVLSPKVKGSVVLHNAVKGEALDFIMYFSSGQTFIGNPGQSNYAAACAFTDSFALYENEKVSFPVKLINWGFWGEVGIVAGEEYNKRLTESGIYPIHTSEGMEAIEQVLSASNVQTLAMKASDTILGSMGVDLEHKVSVCKEDKNILSVQILDRKKMPALAENRLAVTKEGFEALSKFTGLLVLNAFQKRGIFKDQGQKYSIKELRTQLHIIEKYNRLFESMISICYKNQFVTSLLEPDSLITTKQLDSAELKQKLSELLRGRDTLQENYPMVIPYLELLWICSEHIWDILTGDCLATDIVFPNASMKLVEKIYNGNEVSDYENEVLAWVVTSYIDTYQKKSTDSRKIKILEIGAGTGGTSRTVFSKIQKYERLLQYDYTDVSEAFLKHGADSFGAENPYVSFKRLNIEEDILEQGFSAGEYDMVIATNVLHATMNINTTIKNTKLLLKNSGWLILNENTKVEDVATLTFGLLDGWWLFEDESSRMTGSPLLSNRMWRNLLMEEGFREVNQFGQPQTGDFRFHQNVIVSQSDGVVLLASKKADDKLKKVFLAQEEYKKTVQENTKSPANKQADSRHSLEQHVEDSILNCLMAVLKINKGDLDINTPYKEYGVDSILSGQIVNKINQALKIELNSTALFNYPTTTKLKEYILDKSGDKLLVDLANTSDALKDEAIQEKALTDKAAIEKTASTEKVISTEKAASTEKNVTAEKGVSTEKAISFERKQAETSSMDIAIVGMSGMFAGAKTLEEYWKNLCDGKNSVTEINRWDLDSFYSTDPEAPNKSYIKTSGMLDNADQFDPLFFNISPREAELMDPQQRLFLQEAWKALEDAGFSEEYLNEKKCGVFVGCNESYYMQHIEACGVPKSNYVFTGNTLPILSARISYLLNLRGPSVVVTTACSSSLVAVHQAIRSIMAGDSDIVIAGGVNVFPTPYFHTLGSSTGMFSYQDECRPFDDKADGFIPAEGVGVIVLKKLEKAREDGDHIYGVIAGMGINQDGKSNGITAPSAPSQAALEYEVYKNYHINPEDISYIEAHGTGTKLGDPIEIEALSEAFHKFTGKKQFCAIGSVKANIGHALEASGMASILKVLLCMKHKKLVPSINFTHENGFIHFKNSPVYVNTEYKPWTTKDRVPRYAAISAFGISGTNSHMVLREYQEDRVQVQPVSRYYLVPFSAKTEKALKNKLEDMVTWLKIHKHSHSLGDIAYTLTMGRSHFSYRGVFIVKSLDALLNELELKVKESPEHKMIEGGFISNTFRPELKEQQIAGELLAEISVSGGEDSVYREKLSLIGEYYVKGYSFSFDLLYEADTYKKVSLPAYPFDLGRYWVENMTKTIPVNNDRSTRLHPLLGQNISTLNEQKYTTRFEPEEIFIKDHIIRERNVMPGAAYIEMACAGGEMAAGYPVSYVRDIIWGIPIIVTNSVETTLLLSPEEDGQVSFEIYTDEEGAHTVHAQGSLAYEENEPERLLNNRLQIDVIKNRCEKIVSKEDCYYLFQTMKLNYGSSFQVIHALYSNSEEALALLKLPTDLEEGFHEYKIHPSIMDGALQTAIGMAGYLNISKDTAFVPFYIQEIQFIRPVVQECYAHVIKVNRSETNNEFTFDITITDKYGEVLVTVKGYHIREFQKVDRSRNTLELLKGLEDGTLKAWEVESMMEEAND</sequence>
<proteinExistence type="predicted"/>
<evidence type="ECO:0000259" key="12">
    <source>
        <dbReference type="PROSITE" id="PS52004"/>
    </source>
</evidence>
<evidence type="ECO:0000256" key="7">
    <source>
        <dbReference type="ARBA" id="ARBA00022679"/>
    </source>
</evidence>
<dbReference type="SMART" id="SM01294">
    <property type="entry name" value="PKS_PP_betabranch"/>
    <property type="match status" value="2"/>
</dbReference>
<dbReference type="Gene3D" id="3.40.50.150">
    <property type="entry name" value="Vaccinia Virus protein VP39"/>
    <property type="match status" value="1"/>
</dbReference>
<evidence type="ECO:0000259" key="13">
    <source>
        <dbReference type="PROSITE" id="PS52019"/>
    </source>
</evidence>
<feature type="active site" description="Proton donor; for dehydratase activity" evidence="10">
    <location>
        <position position="2777"/>
    </location>
</feature>
<feature type="region of interest" description="C-terminal hotdog fold" evidence="10">
    <location>
        <begin position="2716"/>
        <end position="2863"/>
    </location>
</feature>
<dbReference type="Pfam" id="PF22336">
    <property type="entry name" value="RhiE-like_linker"/>
    <property type="match status" value="1"/>
</dbReference>
<feature type="domain" description="Carrier" evidence="11">
    <location>
        <begin position="1814"/>
        <end position="1891"/>
    </location>
</feature>
<dbReference type="PANTHER" id="PTHR43775">
    <property type="entry name" value="FATTY ACID SYNTHASE"/>
    <property type="match status" value="1"/>
</dbReference>
<dbReference type="CDD" id="cd00833">
    <property type="entry name" value="PKS"/>
    <property type="match status" value="2"/>
</dbReference>
<evidence type="ECO:0000259" key="11">
    <source>
        <dbReference type="PROSITE" id="PS50075"/>
    </source>
</evidence>
<dbReference type="KEGG" id="acel:acsn021_15550"/>
<dbReference type="Gene3D" id="3.40.50.720">
    <property type="entry name" value="NAD(P)-binding Rossmann-like Domain"/>
    <property type="match status" value="1"/>
</dbReference>
<dbReference type="InterPro" id="IPR014030">
    <property type="entry name" value="Ketoacyl_synth_N"/>
</dbReference>
<dbReference type="SMART" id="SM00826">
    <property type="entry name" value="PKS_DH"/>
    <property type="match status" value="1"/>
</dbReference>
<keyword evidence="6" id="KW-0597">Phosphoprotein</keyword>
<dbReference type="InterPro" id="IPR013217">
    <property type="entry name" value="Methyltransf_12"/>
</dbReference>
<dbReference type="InterPro" id="IPR020841">
    <property type="entry name" value="PKS_Beta-ketoAc_synthase_dom"/>
</dbReference>
<dbReference type="InterPro" id="IPR036291">
    <property type="entry name" value="NAD(P)-bd_dom_sf"/>
</dbReference>
<dbReference type="InterPro" id="IPR049900">
    <property type="entry name" value="PKS_mFAS_DH"/>
</dbReference>
<dbReference type="InterPro" id="IPR014031">
    <property type="entry name" value="Ketoacyl_synth_C"/>
</dbReference>
<organism evidence="14 15">
    <name type="scientific">Anaerocolumna cellulosilytica</name>
    <dbReference type="NCBI Taxonomy" id="433286"/>
    <lineage>
        <taxon>Bacteria</taxon>
        <taxon>Bacillati</taxon>
        <taxon>Bacillota</taxon>
        <taxon>Clostridia</taxon>
        <taxon>Lachnospirales</taxon>
        <taxon>Lachnospiraceae</taxon>
        <taxon>Anaerocolumna</taxon>
    </lineage>
</organism>
<evidence type="ECO:0000256" key="10">
    <source>
        <dbReference type="PROSITE-ProRule" id="PRU01363"/>
    </source>
</evidence>
<dbReference type="InterPro" id="IPR050091">
    <property type="entry name" value="PKS_NRPS_Biosynth_Enz"/>
</dbReference>
<keyword evidence="9" id="KW-0511">Multifunctional enzyme</keyword>
<dbReference type="InterPro" id="IPR042104">
    <property type="entry name" value="PKS_dehydratase_sf"/>
</dbReference>
<feature type="domain" description="Ketosynthase family 3 (KS3)" evidence="12">
    <location>
        <begin position="259"/>
        <end position="698"/>
    </location>
</feature>
<reference evidence="14 15" key="1">
    <citation type="journal article" date="2016" name="Int. J. Syst. Evol. Microbiol.">
        <title>Descriptions of Anaerotaenia torta gen. nov., sp. nov. and Anaerocolumna cellulosilytica gen. nov., sp. nov. isolated from a methanogenic reactor of cattle waste.</title>
        <authorList>
            <person name="Uek A."/>
            <person name="Ohtaki Y."/>
            <person name="Kaku N."/>
            <person name="Ueki K."/>
        </authorList>
    </citation>
    <scope>NUCLEOTIDE SEQUENCE [LARGE SCALE GENOMIC DNA]</scope>
    <source>
        <strain evidence="14 15">SN021</strain>
    </source>
</reference>
<dbReference type="InterPro" id="IPR020806">
    <property type="entry name" value="PKS_PP-bd"/>
</dbReference>
<evidence type="ECO:0000256" key="1">
    <source>
        <dbReference type="ARBA" id="ARBA00003299"/>
    </source>
</evidence>
<dbReference type="Pfam" id="PF08659">
    <property type="entry name" value="KR"/>
    <property type="match status" value="1"/>
</dbReference>
<keyword evidence="4" id="KW-0596">Phosphopantetheine</keyword>
<keyword evidence="7" id="KW-0808">Transferase</keyword>
<dbReference type="GO" id="GO:0005737">
    <property type="term" value="C:cytoplasm"/>
    <property type="evidence" value="ECO:0007669"/>
    <property type="project" value="UniProtKB-SubCell"/>
</dbReference>
<evidence type="ECO:0000313" key="15">
    <source>
        <dbReference type="Proteomes" id="UP000515561"/>
    </source>
</evidence>
<dbReference type="SUPFAM" id="SSF53901">
    <property type="entry name" value="Thiolase-like"/>
    <property type="match status" value="2"/>
</dbReference>
<dbReference type="InterPro" id="IPR009081">
    <property type="entry name" value="PP-bd_ACP"/>
</dbReference>
<comment type="function">
    <text evidence="1">Involved in some intermediate steps for the synthesis of the antibiotic polyketide bacillaene which is involved in secondary metabolism.</text>
</comment>
<feature type="domain" description="Carrier" evidence="11">
    <location>
        <begin position="114"/>
        <end position="188"/>
    </location>
</feature>
<dbReference type="Pfam" id="PF21089">
    <property type="entry name" value="PKS_DH_N"/>
    <property type="match status" value="1"/>
</dbReference>
<dbReference type="PROSITE" id="PS00606">
    <property type="entry name" value="KS3_1"/>
    <property type="match status" value="1"/>
</dbReference>
<keyword evidence="15" id="KW-1185">Reference proteome</keyword>
<evidence type="ECO:0000256" key="2">
    <source>
        <dbReference type="ARBA" id="ARBA00004496"/>
    </source>
</evidence>
<protein>
    <submittedName>
        <fullName evidence="14">Uncharacterized protein</fullName>
    </submittedName>
</protein>
<dbReference type="Gene3D" id="3.10.129.110">
    <property type="entry name" value="Polyketide synthase dehydratase"/>
    <property type="match status" value="1"/>
</dbReference>
<dbReference type="PROSITE" id="PS52019">
    <property type="entry name" value="PKS_MFAS_DH"/>
    <property type="match status" value="1"/>
</dbReference>
<dbReference type="Gene3D" id="1.10.1200.10">
    <property type="entry name" value="ACP-like"/>
    <property type="match status" value="3"/>
</dbReference>
<dbReference type="SMART" id="SM00822">
    <property type="entry name" value="PKS_KR"/>
    <property type="match status" value="1"/>
</dbReference>
<dbReference type="InterPro" id="IPR016039">
    <property type="entry name" value="Thiolase-like"/>
</dbReference>
<dbReference type="Pfam" id="PF00550">
    <property type="entry name" value="PP-binding"/>
    <property type="match status" value="3"/>
</dbReference>
<dbReference type="PANTHER" id="PTHR43775:SF37">
    <property type="entry name" value="SI:DKEY-61P9.11"/>
    <property type="match status" value="1"/>
</dbReference>
<keyword evidence="8" id="KW-0677">Repeat</keyword>
<gene>
    <name evidence="14" type="ORF">acsn021_15550</name>
</gene>
<dbReference type="Pfam" id="PF02801">
    <property type="entry name" value="Ketoacyl-synt_C"/>
    <property type="match status" value="2"/>
</dbReference>
<dbReference type="InterPro" id="IPR006162">
    <property type="entry name" value="Ppantetheine_attach_site"/>
</dbReference>
<dbReference type="CDD" id="cd02440">
    <property type="entry name" value="AdoMet_MTases"/>
    <property type="match status" value="1"/>
</dbReference>
<accession>A0A6S6QWA2</accession>
<dbReference type="InterPro" id="IPR018201">
    <property type="entry name" value="Ketoacyl_synth_AS"/>
</dbReference>
<dbReference type="InterPro" id="IPR049552">
    <property type="entry name" value="PKS_DH_N"/>
</dbReference>
<evidence type="ECO:0000256" key="5">
    <source>
        <dbReference type="ARBA" id="ARBA00022490"/>
    </source>
</evidence>
<dbReference type="Gene3D" id="1.10.1240.100">
    <property type="match status" value="2"/>
</dbReference>
<feature type="domain" description="Carrier" evidence="11">
    <location>
        <begin position="17"/>
        <end position="90"/>
    </location>
</feature>
<dbReference type="UniPathway" id="UPA01003"/>
<dbReference type="Proteomes" id="UP000515561">
    <property type="component" value="Chromosome"/>
</dbReference>
<dbReference type="InterPro" id="IPR057326">
    <property type="entry name" value="KR_dom"/>
</dbReference>